<evidence type="ECO:0000256" key="1">
    <source>
        <dbReference type="SAM" id="MobiDB-lite"/>
    </source>
</evidence>
<protein>
    <submittedName>
        <fullName evidence="3">Uncharacterized protein</fullName>
    </submittedName>
</protein>
<gene>
    <name evidence="3" type="ORF">AVDCRST_MAG48-1355</name>
</gene>
<name>A0A6J4KBM6_9ACTN</name>
<feature type="region of interest" description="Disordered" evidence="1">
    <location>
        <begin position="76"/>
        <end position="105"/>
    </location>
</feature>
<feature type="transmembrane region" description="Helical" evidence="2">
    <location>
        <begin position="45"/>
        <end position="71"/>
    </location>
</feature>
<keyword evidence="2" id="KW-1133">Transmembrane helix</keyword>
<sequence length="188" mass="19312">MRTVEDVASRACLVALPGALAAVLGPAVTDPSTALLLAATTVLLTTALLGAVAVVGSTVPAPALGLVRVAAPGTRARRGHRLQQTRPGVTGRTRSRAPGCGRWTPVLRPPRPARCPTHLDVCSSSDSALMRLLHDLLGLVVDSTCGAAWAGAVVLLVVVARLLLRPAWHQIEAGRRAARGRAATAGRG</sequence>
<organism evidence="3">
    <name type="scientific">uncultured Friedmanniella sp</name>
    <dbReference type="NCBI Taxonomy" id="335381"/>
    <lineage>
        <taxon>Bacteria</taxon>
        <taxon>Bacillati</taxon>
        <taxon>Actinomycetota</taxon>
        <taxon>Actinomycetes</taxon>
        <taxon>Propionibacteriales</taxon>
        <taxon>Nocardioidaceae</taxon>
        <taxon>Friedmanniella</taxon>
        <taxon>environmental samples</taxon>
    </lineage>
</organism>
<dbReference type="AlphaFoldDB" id="A0A6J4KBM6"/>
<accession>A0A6J4KBM6</accession>
<dbReference type="EMBL" id="CADCTS010000194">
    <property type="protein sequence ID" value="CAA9301448.1"/>
    <property type="molecule type" value="Genomic_DNA"/>
</dbReference>
<proteinExistence type="predicted"/>
<evidence type="ECO:0000256" key="2">
    <source>
        <dbReference type="SAM" id="Phobius"/>
    </source>
</evidence>
<keyword evidence="2" id="KW-0812">Transmembrane</keyword>
<reference evidence="3" key="1">
    <citation type="submission" date="2020-02" db="EMBL/GenBank/DDBJ databases">
        <authorList>
            <person name="Meier V. D."/>
        </authorList>
    </citation>
    <scope>NUCLEOTIDE SEQUENCE</scope>
    <source>
        <strain evidence="3">AVDCRST_MAG48</strain>
    </source>
</reference>
<feature type="non-terminal residue" evidence="3">
    <location>
        <position position="188"/>
    </location>
</feature>
<keyword evidence="2" id="KW-0472">Membrane</keyword>
<evidence type="ECO:0000313" key="3">
    <source>
        <dbReference type="EMBL" id="CAA9301448.1"/>
    </source>
</evidence>
<feature type="transmembrane region" description="Helical" evidence="2">
    <location>
        <begin position="136"/>
        <end position="160"/>
    </location>
</feature>